<evidence type="ECO:0000256" key="2">
    <source>
        <dbReference type="ARBA" id="ARBA00022553"/>
    </source>
</evidence>
<keyword evidence="2" id="KW-0597">Phosphoprotein</keyword>
<dbReference type="EMBL" id="JAVREH010000014">
    <property type="protein sequence ID" value="MDT0262128.1"/>
    <property type="molecule type" value="Genomic_DNA"/>
</dbReference>
<evidence type="ECO:0000313" key="5">
    <source>
        <dbReference type="EMBL" id="MDT0262128.1"/>
    </source>
</evidence>
<protein>
    <submittedName>
        <fullName evidence="5">Acyl carrier protein</fullName>
    </submittedName>
</protein>
<feature type="domain" description="Carrier" evidence="4">
    <location>
        <begin position="35"/>
        <end position="113"/>
    </location>
</feature>
<reference evidence="6" key="1">
    <citation type="submission" date="2023-07" db="EMBL/GenBank/DDBJ databases">
        <title>30 novel species of actinomycetes from the DSMZ collection.</title>
        <authorList>
            <person name="Nouioui I."/>
        </authorList>
    </citation>
    <scope>NUCLEOTIDE SEQUENCE [LARGE SCALE GENOMIC DNA]</scope>
    <source>
        <strain evidence="6">DSM 44399</strain>
    </source>
</reference>
<dbReference type="Proteomes" id="UP001183176">
    <property type="component" value="Unassembled WGS sequence"/>
</dbReference>
<feature type="region of interest" description="Disordered" evidence="3">
    <location>
        <begin position="1"/>
        <end position="27"/>
    </location>
</feature>
<name>A0ABU2JAW3_9ACTN</name>
<evidence type="ECO:0000313" key="6">
    <source>
        <dbReference type="Proteomes" id="UP001183176"/>
    </source>
</evidence>
<organism evidence="5 6">
    <name type="scientific">Jatrophihabitans lederbergiae</name>
    <dbReference type="NCBI Taxonomy" id="3075547"/>
    <lineage>
        <taxon>Bacteria</taxon>
        <taxon>Bacillati</taxon>
        <taxon>Actinomycetota</taxon>
        <taxon>Actinomycetes</taxon>
        <taxon>Jatrophihabitantales</taxon>
        <taxon>Jatrophihabitantaceae</taxon>
        <taxon>Jatrophihabitans</taxon>
    </lineage>
</organism>
<comment type="caution">
    <text evidence="5">The sequence shown here is derived from an EMBL/GenBank/DDBJ whole genome shotgun (WGS) entry which is preliminary data.</text>
</comment>
<dbReference type="InterPro" id="IPR009081">
    <property type="entry name" value="PP-bd_ACP"/>
</dbReference>
<dbReference type="Pfam" id="PF00550">
    <property type="entry name" value="PP-binding"/>
    <property type="match status" value="1"/>
</dbReference>
<dbReference type="RefSeq" id="WP_311423279.1">
    <property type="nucleotide sequence ID" value="NZ_JAVREH010000014.1"/>
</dbReference>
<feature type="compositionally biased region" description="Basic and acidic residues" evidence="3">
    <location>
        <begin position="1"/>
        <end position="19"/>
    </location>
</feature>
<dbReference type="InterPro" id="IPR020806">
    <property type="entry name" value="PKS_PP-bd"/>
</dbReference>
<proteinExistence type="predicted"/>
<dbReference type="InterPro" id="IPR036736">
    <property type="entry name" value="ACP-like_sf"/>
</dbReference>
<evidence type="ECO:0000259" key="4">
    <source>
        <dbReference type="PROSITE" id="PS50075"/>
    </source>
</evidence>
<dbReference type="SUPFAM" id="SSF47336">
    <property type="entry name" value="ACP-like"/>
    <property type="match status" value="1"/>
</dbReference>
<dbReference type="PROSITE" id="PS50075">
    <property type="entry name" value="CARRIER"/>
    <property type="match status" value="1"/>
</dbReference>
<evidence type="ECO:0000256" key="3">
    <source>
        <dbReference type="SAM" id="MobiDB-lite"/>
    </source>
</evidence>
<dbReference type="Gene3D" id="1.10.1200.10">
    <property type="entry name" value="ACP-like"/>
    <property type="match status" value="1"/>
</dbReference>
<dbReference type="SMART" id="SM00823">
    <property type="entry name" value="PKS_PP"/>
    <property type="match status" value="1"/>
</dbReference>
<gene>
    <name evidence="5" type="ORF">RM423_12070</name>
</gene>
<evidence type="ECO:0000256" key="1">
    <source>
        <dbReference type="ARBA" id="ARBA00022450"/>
    </source>
</evidence>
<keyword evidence="1" id="KW-0596">Phosphopantetheine</keyword>
<sequence length="122" mass="13343">MTNDVHHPPHREVADHGDDAGPFLGESLNLPSSEQSADILEGLVIEIFRDRLLLVEGEELSMDTNYFDLGLTSLRLTEIKQRLEDTLDIAIDATVLFNQPTVDDLIEYLNGLPAAVSGVSAA</sequence>
<keyword evidence="6" id="KW-1185">Reference proteome</keyword>
<accession>A0ABU2JAW3</accession>